<dbReference type="GeneID" id="96611564"/>
<keyword evidence="3" id="KW-1185">Reference proteome</keyword>
<dbReference type="InterPro" id="IPR001173">
    <property type="entry name" value="Glyco_trans_2-like"/>
</dbReference>
<evidence type="ECO:0000313" key="3">
    <source>
        <dbReference type="Proteomes" id="UP000030300"/>
    </source>
</evidence>
<feature type="domain" description="Glycosyltransferase 2-like" evidence="1">
    <location>
        <begin position="10"/>
        <end position="116"/>
    </location>
</feature>
<organism evidence="2 3">
    <name type="scientific">Nocardioides simplex</name>
    <name type="common">Arthrobacter simplex</name>
    <dbReference type="NCBI Taxonomy" id="2045"/>
    <lineage>
        <taxon>Bacteria</taxon>
        <taxon>Bacillati</taxon>
        <taxon>Actinomycetota</taxon>
        <taxon>Actinomycetes</taxon>
        <taxon>Propionibacteriales</taxon>
        <taxon>Nocardioidaceae</taxon>
        <taxon>Pimelobacter</taxon>
    </lineage>
</organism>
<accession>A0A0C5XML3</accession>
<dbReference type="KEGG" id="psim:KR76_22560"/>
<proteinExistence type="predicted"/>
<dbReference type="PANTHER" id="PTHR43685">
    <property type="entry name" value="GLYCOSYLTRANSFERASE"/>
    <property type="match status" value="1"/>
</dbReference>
<dbReference type="Pfam" id="PF00535">
    <property type="entry name" value="Glycos_transf_2"/>
    <property type="match status" value="1"/>
</dbReference>
<dbReference type="AlphaFoldDB" id="A0A0C5XML3"/>
<evidence type="ECO:0000259" key="1">
    <source>
        <dbReference type="Pfam" id="PF00535"/>
    </source>
</evidence>
<gene>
    <name evidence="2" type="ORF">KR76_22560</name>
</gene>
<dbReference type="EMBL" id="CP009896">
    <property type="protein sequence ID" value="AJR18702.1"/>
    <property type="molecule type" value="Genomic_DNA"/>
</dbReference>
<dbReference type="HOGENOM" id="CLU_025996_0_9_11"/>
<reference evidence="2 3" key="1">
    <citation type="journal article" date="2015" name="Genome Announc.">
        <title>Complete Genome Sequence of Steroid-Transforming Nocardioides simplex VKM Ac-2033D.</title>
        <authorList>
            <person name="Shtratnikova V.Y."/>
            <person name="Schelkunov M.I."/>
            <person name="Pekov Y.A."/>
            <person name="Fokina V.V."/>
            <person name="Logacheva M.D."/>
            <person name="Sokolov S.L."/>
            <person name="Bragin E.Y."/>
            <person name="Ashapkin V.V."/>
            <person name="Donova M.V."/>
        </authorList>
    </citation>
    <scope>NUCLEOTIDE SEQUENCE [LARGE SCALE GENOMIC DNA]</scope>
    <source>
        <strain evidence="2 3">VKM Ac-2033D</strain>
    </source>
</reference>
<dbReference type="InterPro" id="IPR029044">
    <property type="entry name" value="Nucleotide-diphossugar_trans"/>
</dbReference>
<dbReference type="Proteomes" id="UP000030300">
    <property type="component" value="Chromosome"/>
</dbReference>
<name>A0A0C5XML3_NOCSI</name>
<dbReference type="PANTHER" id="PTHR43685:SF10">
    <property type="entry name" value="LACTO-N-NEOTETRAOSE BIOSYNTHESIS GLYCOSYL TRANSFERASE LGTA"/>
    <property type="match status" value="1"/>
</dbReference>
<dbReference type="RefSeq" id="WP_052138994.1">
    <property type="nucleotide sequence ID" value="NZ_BJMC01000013.1"/>
</dbReference>
<dbReference type="OrthoDB" id="3177103at2"/>
<dbReference type="InterPro" id="IPR050834">
    <property type="entry name" value="Glycosyltransf_2"/>
</dbReference>
<dbReference type="GO" id="GO:0016740">
    <property type="term" value="F:transferase activity"/>
    <property type="evidence" value="ECO:0007669"/>
    <property type="project" value="UniProtKB-KW"/>
</dbReference>
<sequence>MSGRPPAEVTVVLPTIRTDAWFAAAVASVLAQQDVALRLLLVLDGVARSAEAWWDDPRVEVLAHPVRRGLVHGLRAAFAQVTTPYVARLDADDLAEPTRLARQLGYLAAHPDVGLLGCEALRIDADGAEVGPFGAATGDDIRPALLRSNPVVHSAVVLRTAAYHRAGGFDPRMGQMEDYDLWLRIAQHERVAALPEPLVRYRLHGGQVSRGAKPWGHHIRTIRRQRLALARSLGAPVVRTALTGTAWEAAQALRYAGLRRPGYDAGSPR</sequence>
<dbReference type="SUPFAM" id="SSF53448">
    <property type="entry name" value="Nucleotide-diphospho-sugar transferases"/>
    <property type="match status" value="1"/>
</dbReference>
<keyword evidence="2" id="KW-0808">Transferase</keyword>
<dbReference type="Gene3D" id="3.90.550.10">
    <property type="entry name" value="Spore Coat Polysaccharide Biosynthesis Protein SpsA, Chain A"/>
    <property type="match status" value="1"/>
</dbReference>
<protein>
    <submittedName>
        <fullName evidence="2">Glycosyl transferase, group 2 family protein</fullName>
    </submittedName>
</protein>
<evidence type="ECO:0000313" key="2">
    <source>
        <dbReference type="EMBL" id="AJR18702.1"/>
    </source>
</evidence>
<dbReference type="STRING" id="2045.KR76_22560"/>